<dbReference type="InterPro" id="IPR000566">
    <property type="entry name" value="Lipocln_cytosolic_FA-bd_dom"/>
</dbReference>
<dbReference type="GO" id="GO:0006950">
    <property type="term" value="P:response to stress"/>
    <property type="evidence" value="ECO:0007669"/>
    <property type="project" value="UniProtKB-ARBA"/>
</dbReference>
<dbReference type="InterPro" id="IPR002446">
    <property type="entry name" value="Lipocalin_bac"/>
</dbReference>
<proteinExistence type="inferred from homology"/>
<comment type="caution">
    <text evidence="4">The sequence shown here is derived from an EMBL/GenBank/DDBJ whole genome shotgun (WGS) entry which is preliminary data.</text>
</comment>
<dbReference type="PIRSF" id="PIRSF036893">
    <property type="entry name" value="Lipocalin_ApoD"/>
    <property type="match status" value="1"/>
</dbReference>
<name>A0A645A9G8_9ZZZZ</name>
<dbReference type="EMBL" id="VSSQ01011698">
    <property type="protein sequence ID" value="MPM47493.1"/>
    <property type="molecule type" value="Genomic_DNA"/>
</dbReference>
<dbReference type="InterPro" id="IPR012674">
    <property type="entry name" value="Calycin"/>
</dbReference>
<evidence type="ECO:0000256" key="2">
    <source>
        <dbReference type="PIRNR" id="PIRNR036893"/>
    </source>
</evidence>
<dbReference type="PANTHER" id="PTHR10612:SF34">
    <property type="entry name" value="APOLIPOPROTEIN D"/>
    <property type="match status" value="1"/>
</dbReference>
<dbReference type="PRINTS" id="PR01171">
    <property type="entry name" value="BCTLIPOCALIN"/>
</dbReference>
<sequence>MRKSEESVTHGSGSLASPTEALRTMQTVKCLDLDRYLGSWYELARYPHGFEKNLVGVKADYSLRQDGRISVVNSGLKKGLDGKLTEVKAVAWRPDEAKPGRLKVKFFSLFTSDYLVIGLDEENYQWAVVGDDDRQSLWFLCRTPSVDTAVLDRMKAIAHERGYDLGPLFLVPQKER</sequence>
<protein>
    <submittedName>
        <fullName evidence="4">Outer membrane lipoprotein Blc</fullName>
    </submittedName>
</protein>
<dbReference type="PROSITE" id="PS00213">
    <property type="entry name" value="LIPOCALIN"/>
    <property type="match status" value="1"/>
</dbReference>
<dbReference type="InterPro" id="IPR047202">
    <property type="entry name" value="Lipocalin_Blc-like_dom"/>
</dbReference>
<reference evidence="4" key="1">
    <citation type="submission" date="2019-08" db="EMBL/GenBank/DDBJ databases">
        <authorList>
            <person name="Kucharzyk K."/>
            <person name="Murdoch R.W."/>
            <person name="Higgins S."/>
            <person name="Loffler F."/>
        </authorList>
    </citation>
    <scope>NUCLEOTIDE SEQUENCE</scope>
</reference>
<dbReference type="Gene3D" id="2.40.128.20">
    <property type="match status" value="1"/>
</dbReference>
<dbReference type="AlphaFoldDB" id="A0A645A9G8"/>
<evidence type="ECO:0000256" key="1">
    <source>
        <dbReference type="ARBA" id="ARBA00006889"/>
    </source>
</evidence>
<organism evidence="4">
    <name type="scientific">bioreactor metagenome</name>
    <dbReference type="NCBI Taxonomy" id="1076179"/>
    <lineage>
        <taxon>unclassified sequences</taxon>
        <taxon>metagenomes</taxon>
        <taxon>ecological metagenomes</taxon>
    </lineage>
</organism>
<dbReference type="InterPro" id="IPR022271">
    <property type="entry name" value="Lipocalin_ApoD"/>
</dbReference>
<evidence type="ECO:0000259" key="3">
    <source>
        <dbReference type="Pfam" id="PF08212"/>
    </source>
</evidence>
<dbReference type="CDD" id="cd19438">
    <property type="entry name" value="lipocalin_Blc-like"/>
    <property type="match status" value="1"/>
</dbReference>
<dbReference type="PANTHER" id="PTHR10612">
    <property type="entry name" value="APOLIPOPROTEIN D"/>
    <property type="match status" value="1"/>
</dbReference>
<dbReference type="Pfam" id="PF08212">
    <property type="entry name" value="Lipocalin_2"/>
    <property type="match status" value="1"/>
</dbReference>
<feature type="domain" description="Lipocalin/cytosolic fatty-acid binding" evidence="3">
    <location>
        <begin position="31"/>
        <end position="173"/>
    </location>
</feature>
<keyword evidence="4" id="KW-0449">Lipoprotein</keyword>
<dbReference type="InterPro" id="IPR022272">
    <property type="entry name" value="Lipocalin_CS"/>
</dbReference>
<comment type="similarity">
    <text evidence="1 2">Belongs to the calycin superfamily. Lipocalin family.</text>
</comment>
<accession>A0A645A9G8</accession>
<evidence type="ECO:0000313" key="4">
    <source>
        <dbReference type="EMBL" id="MPM47493.1"/>
    </source>
</evidence>
<dbReference type="SUPFAM" id="SSF50814">
    <property type="entry name" value="Lipocalins"/>
    <property type="match status" value="1"/>
</dbReference>
<gene>
    <name evidence="4" type="primary">blc_11</name>
    <name evidence="4" type="ORF">SDC9_94204</name>
</gene>